<proteinExistence type="predicted"/>
<evidence type="ECO:0000313" key="2">
    <source>
        <dbReference type="Proteomes" id="UP001054837"/>
    </source>
</evidence>
<dbReference type="AlphaFoldDB" id="A0AAV4MSE5"/>
<gene>
    <name evidence="1" type="ORF">CDAR_444981</name>
</gene>
<dbReference type="EMBL" id="BPLQ01000645">
    <property type="protein sequence ID" value="GIX73769.1"/>
    <property type="molecule type" value="Genomic_DNA"/>
</dbReference>
<keyword evidence="2" id="KW-1185">Reference proteome</keyword>
<organism evidence="1 2">
    <name type="scientific">Caerostris darwini</name>
    <dbReference type="NCBI Taxonomy" id="1538125"/>
    <lineage>
        <taxon>Eukaryota</taxon>
        <taxon>Metazoa</taxon>
        <taxon>Ecdysozoa</taxon>
        <taxon>Arthropoda</taxon>
        <taxon>Chelicerata</taxon>
        <taxon>Arachnida</taxon>
        <taxon>Araneae</taxon>
        <taxon>Araneomorphae</taxon>
        <taxon>Entelegynae</taxon>
        <taxon>Araneoidea</taxon>
        <taxon>Araneidae</taxon>
        <taxon>Caerostris</taxon>
    </lineage>
</organism>
<evidence type="ECO:0000313" key="1">
    <source>
        <dbReference type="EMBL" id="GIX73769.1"/>
    </source>
</evidence>
<comment type="caution">
    <text evidence="1">The sequence shown here is derived from an EMBL/GenBank/DDBJ whole genome shotgun (WGS) entry which is preliminary data.</text>
</comment>
<protein>
    <submittedName>
        <fullName evidence="1">Uncharacterized protein</fullName>
    </submittedName>
</protein>
<accession>A0AAV4MSE5</accession>
<sequence length="150" mass="17610">MSIPPSNQAKRKCVPILLRTNSGNVLQKPAKSSPSKCRLLCLILLSIIDDLTDDKVWHTNERCLNFSQKFKEHDELTPDWDQRKPEPFQSIIKPMLQVFNFHVLERWAMGQLQQRNYRMLLEFKTIKHIILTLIRKVSSPPHPQKRKLTA</sequence>
<name>A0AAV4MSE5_9ARAC</name>
<reference evidence="1 2" key="1">
    <citation type="submission" date="2021-06" db="EMBL/GenBank/DDBJ databases">
        <title>Caerostris darwini draft genome.</title>
        <authorList>
            <person name="Kono N."/>
            <person name="Arakawa K."/>
        </authorList>
    </citation>
    <scope>NUCLEOTIDE SEQUENCE [LARGE SCALE GENOMIC DNA]</scope>
</reference>
<dbReference type="Proteomes" id="UP001054837">
    <property type="component" value="Unassembled WGS sequence"/>
</dbReference>